<protein>
    <submittedName>
        <fullName evidence="7">Methyltransferase</fullName>
    </submittedName>
</protein>
<dbReference type="GO" id="GO:0046983">
    <property type="term" value="F:protein dimerization activity"/>
    <property type="evidence" value="ECO:0007669"/>
    <property type="project" value="InterPro"/>
</dbReference>
<proteinExistence type="predicted"/>
<sequence length="347" mass="36649">MVTGVLPAIDTGPAIAMRRLLFGQLLSRAVQTLVTLGVPELLADGPRTVDELARLTGTQVRPLRRLLTALVVFDVVAAEPDDHFGLTPLGATLRQDVPASAAPTALLAAGEVGEAWDDLRDTVRTGRAAFERTHGEGFFDHLRRDATTRLVFDRSQEAGLMVELPGILAAVGQPDVGTVVDVGGGDGALLAAVLTAEPTLRGVLLERSEAVAAAADRIARAGLADRCRLHVGDFFQEVPGGAGVYLLRHILHDWDDDRCVALLRRCAMAMDSVATLLVIETVPAKPAGTGVDAEVAALMDLYMMSLFDGGRERSLAELTELFAAAGLDLTRVTPLPGGAAVMTAVRR</sequence>
<dbReference type="SUPFAM" id="SSF53335">
    <property type="entry name" value="S-adenosyl-L-methionine-dependent methyltransferases"/>
    <property type="match status" value="1"/>
</dbReference>
<dbReference type="Gene3D" id="3.40.50.150">
    <property type="entry name" value="Vaccinia Virus protein VP39"/>
    <property type="match status" value="1"/>
</dbReference>
<evidence type="ECO:0000256" key="4">
    <source>
        <dbReference type="PIRSR" id="PIRSR005739-1"/>
    </source>
</evidence>
<keyword evidence="8" id="KW-1185">Reference proteome</keyword>
<evidence type="ECO:0000259" key="5">
    <source>
        <dbReference type="Pfam" id="PF00891"/>
    </source>
</evidence>
<evidence type="ECO:0000256" key="3">
    <source>
        <dbReference type="ARBA" id="ARBA00022691"/>
    </source>
</evidence>
<dbReference type="PIRSF" id="PIRSF005739">
    <property type="entry name" value="O-mtase"/>
    <property type="match status" value="1"/>
</dbReference>
<name>A0A4R0GLW7_9ACTN</name>
<feature type="active site" description="Proton acceptor" evidence="4">
    <location>
        <position position="252"/>
    </location>
</feature>
<dbReference type="GO" id="GO:0008171">
    <property type="term" value="F:O-methyltransferase activity"/>
    <property type="evidence" value="ECO:0007669"/>
    <property type="project" value="InterPro"/>
</dbReference>
<dbReference type="RefSeq" id="WP_131303246.1">
    <property type="nucleotide sequence ID" value="NZ_SJJR01000005.1"/>
</dbReference>
<evidence type="ECO:0000313" key="8">
    <source>
        <dbReference type="Proteomes" id="UP000292274"/>
    </source>
</evidence>
<comment type="caution">
    <text evidence="7">The sequence shown here is derived from an EMBL/GenBank/DDBJ whole genome shotgun (WGS) entry which is preliminary data.</text>
</comment>
<dbReference type="SUPFAM" id="SSF46785">
    <property type="entry name" value="Winged helix' DNA-binding domain"/>
    <property type="match status" value="1"/>
</dbReference>
<evidence type="ECO:0000256" key="2">
    <source>
        <dbReference type="ARBA" id="ARBA00022679"/>
    </source>
</evidence>
<dbReference type="Gene3D" id="1.10.10.10">
    <property type="entry name" value="Winged helix-like DNA-binding domain superfamily/Winged helix DNA-binding domain"/>
    <property type="match status" value="1"/>
</dbReference>
<dbReference type="Proteomes" id="UP000292274">
    <property type="component" value="Unassembled WGS sequence"/>
</dbReference>
<dbReference type="InterPro" id="IPR029063">
    <property type="entry name" value="SAM-dependent_MTases_sf"/>
</dbReference>
<keyword evidence="3" id="KW-0949">S-adenosyl-L-methionine</keyword>
<dbReference type="InterPro" id="IPR016461">
    <property type="entry name" value="COMT-like"/>
</dbReference>
<dbReference type="PANTHER" id="PTHR43712:SF2">
    <property type="entry name" value="O-METHYLTRANSFERASE CICE"/>
    <property type="match status" value="1"/>
</dbReference>
<dbReference type="PANTHER" id="PTHR43712">
    <property type="entry name" value="PUTATIVE (AFU_ORTHOLOGUE AFUA_4G14580)-RELATED"/>
    <property type="match status" value="1"/>
</dbReference>
<feature type="domain" description="O-methyltransferase C-terminal" evidence="5">
    <location>
        <begin position="116"/>
        <end position="326"/>
    </location>
</feature>
<keyword evidence="2 7" id="KW-0808">Transferase</keyword>
<dbReference type="EMBL" id="SJJR01000005">
    <property type="protein sequence ID" value="TCB97867.1"/>
    <property type="molecule type" value="Genomic_DNA"/>
</dbReference>
<dbReference type="PROSITE" id="PS51683">
    <property type="entry name" value="SAM_OMT_II"/>
    <property type="match status" value="1"/>
</dbReference>
<dbReference type="GO" id="GO:0032259">
    <property type="term" value="P:methylation"/>
    <property type="evidence" value="ECO:0007669"/>
    <property type="project" value="UniProtKB-KW"/>
</dbReference>
<evidence type="ECO:0000313" key="7">
    <source>
        <dbReference type="EMBL" id="TCB97867.1"/>
    </source>
</evidence>
<evidence type="ECO:0000259" key="6">
    <source>
        <dbReference type="Pfam" id="PF08100"/>
    </source>
</evidence>
<dbReference type="InterPro" id="IPR036388">
    <property type="entry name" value="WH-like_DNA-bd_sf"/>
</dbReference>
<gene>
    <name evidence="7" type="ORF">E0H26_09695</name>
</gene>
<dbReference type="InterPro" id="IPR012967">
    <property type="entry name" value="COMT_dimerisation"/>
</dbReference>
<dbReference type="Pfam" id="PF08100">
    <property type="entry name" value="Dimerisation"/>
    <property type="match status" value="1"/>
</dbReference>
<accession>A0A4R0GLW7</accession>
<dbReference type="Pfam" id="PF00891">
    <property type="entry name" value="Methyltransf_2"/>
    <property type="match status" value="1"/>
</dbReference>
<organism evidence="7 8">
    <name type="scientific">Micromonospora zingiberis</name>
    <dbReference type="NCBI Taxonomy" id="2053011"/>
    <lineage>
        <taxon>Bacteria</taxon>
        <taxon>Bacillati</taxon>
        <taxon>Actinomycetota</taxon>
        <taxon>Actinomycetes</taxon>
        <taxon>Micromonosporales</taxon>
        <taxon>Micromonosporaceae</taxon>
        <taxon>Micromonospora</taxon>
    </lineage>
</organism>
<keyword evidence="1 7" id="KW-0489">Methyltransferase</keyword>
<dbReference type="InterPro" id="IPR001077">
    <property type="entry name" value="COMT_C"/>
</dbReference>
<feature type="domain" description="O-methyltransferase dimerisation" evidence="6">
    <location>
        <begin position="19"/>
        <end position="93"/>
    </location>
</feature>
<dbReference type="Gene3D" id="1.10.287.1350">
    <property type="match status" value="1"/>
</dbReference>
<dbReference type="InterPro" id="IPR036390">
    <property type="entry name" value="WH_DNA-bd_sf"/>
</dbReference>
<dbReference type="OrthoDB" id="3804952at2"/>
<evidence type="ECO:0000256" key="1">
    <source>
        <dbReference type="ARBA" id="ARBA00022603"/>
    </source>
</evidence>
<dbReference type="AlphaFoldDB" id="A0A4R0GLW7"/>
<reference evidence="7 8" key="1">
    <citation type="submission" date="2019-02" db="EMBL/GenBank/DDBJ databases">
        <title>Jishengella sp. nov., isolated from a root of Zingiber montanum.</title>
        <authorList>
            <person name="Kuncharoen N."/>
            <person name="Kudo T."/>
            <person name="Masahiro Y."/>
            <person name="Ohkuma M."/>
            <person name="Tanasupawat S."/>
        </authorList>
    </citation>
    <scope>NUCLEOTIDE SEQUENCE [LARGE SCALE GENOMIC DNA]</scope>
    <source>
        <strain evidence="7 8">PLAI 1-1</strain>
    </source>
</reference>